<organism evidence="2 3">
    <name type="scientific">Nelumbo nucifera</name>
    <name type="common">Sacred lotus</name>
    <dbReference type="NCBI Taxonomy" id="4432"/>
    <lineage>
        <taxon>Eukaryota</taxon>
        <taxon>Viridiplantae</taxon>
        <taxon>Streptophyta</taxon>
        <taxon>Embryophyta</taxon>
        <taxon>Tracheophyta</taxon>
        <taxon>Spermatophyta</taxon>
        <taxon>Magnoliopsida</taxon>
        <taxon>Proteales</taxon>
        <taxon>Nelumbonaceae</taxon>
        <taxon>Nelumbo</taxon>
    </lineage>
</organism>
<evidence type="ECO:0000313" key="2">
    <source>
        <dbReference type="EMBL" id="DAD21276.1"/>
    </source>
</evidence>
<name>A0A822XQQ4_NELNU</name>
<accession>A0A822XQQ4</accession>
<dbReference type="AlphaFoldDB" id="A0A822XQQ4"/>
<comment type="caution">
    <text evidence="2">The sequence shown here is derived from an EMBL/GenBank/DDBJ whole genome shotgun (WGS) entry which is preliminary data.</text>
</comment>
<reference evidence="2 3" key="1">
    <citation type="journal article" date="2020" name="Mol. Biol. Evol.">
        <title>Distinct Expression and Methylation Patterns for Genes with Different Fates following a Single Whole-Genome Duplication in Flowering Plants.</title>
        <authorList>
            <person name="Shi T."/>
            <person name="Rahmani R.S."/>
            <person name="Gugger P.F."/>
            <person name="Wang M."/>
            <person name="Li H."/>
            <person name="Zhang Y."/>
            <person name="Li Z."/>
            <person name="Wang Q."/>
            <person name="Van de Peer Y."/>
            <person name="Marchal K."/>
            <person name="Chen J."/>
        </authorList>
    </citation>
    <scope>NUCLEOTIDE SEQUENCE [LARGE SCALE GENOMIC DNA]</scope>
    <source>
        <tissue evidence="2">Leaf</tissue>
    </source>
</reference>
<proteinExistence type="predicted"/>
<feature type="compositionally biased region" description="Basic and acidic residues" evidence="1">
    <location>
        <begin position="8"/>
        <end position="23"/>
    </location>
</feature>
<evidence type="ECO:0000313" key="3">
    <source>
        <dbReference type="Proteomes" id="UP000607653"/>
    </source>
</evidence>
<protein>
    <submittedName>
        <fullName evidence="2">Uncharacterized protein</fullName>
    </submittedName>
</protein>
<gene>
    <name evidence="2" type="ORF">HUJ06_022739</name>
</gene>
<feature type="region of interest" description="Disordered" evidence="1">
    <location>
        <begin position="1"/>
        <end position="50"/>
    </location>
</feature>
<sequence length="114" mass="12953">MQIMKPVETGRVESSESSKEQKSQRNKQCCKSSRKRRGKHQKKNEHNHAKGFSDLCFSLTGVGLHDGIPELQKMEKASEFQRLEKLHQMPPLSDAMAMKKHLKSWAYAVASTIG</sequence>
<dbReference type="Proteomes" id="UP000607653">
    <property type="component" value="Unassembled WGS sequence"/>
</dbReference>
<dbReference type="EMBL" id="DUZY01000001">
    <property type="protein sequence ID" value="DAD21276.1"/>
    <property type="molecule type" value="Genomic_DNA"/>
</dbReference>
<feature type="compositionally biased region" description="Basic residues" evidence="1">
    <location>
        <begin position="32"/>
        <end position="45"/>
    </location>
</feature>
<keyword evidence="3" id="KW-1185">Reference proteome</keyword>
<evidence type="ECO:0000256" key="1">
    <source>
        <dbReference type="SAM" id="MobiDB-lite"/>
    </source>
</evidence>